<organism evidence="1 2">
    <name type="scientific">Caerostris extrusa</name>
    <name type="common">Bark spider</name>
    <name type="synonym">Caerostris bankana</name>
    <dbReference type="NCBI Taxonomy" id="172846"/>
    <lineage>
        <taxon>Eukaryota</taxon>
        <taxon>Metazoa</taxon>
        <taxon>Ecdysozoa</taxon>
        <taxon>Arthropoda</taxon>
        <taxon>Chelicerata</taxon>
        <taxon>Arachnida</taxon>
        <taxon>Araneae</taxon>
        <taxon>Araneomorphae</taxon>
        <taxon>Entelegynae</taxon>
        <taxon>Araneoidea</taxon>
        <taxon>Araneidae</taxon>
        <taxon>Caerostris</taxon>
    </lineage>
</organism>
<protein>
    <submittedName>
        <fullName evidence="1">Uncharacterized protein</fullName>
    </submittedName>
</protein>
<dbReference type="AlphaFoldDB" id="A0AAV4NCM1"/>
<reference evidence="1 2" key="1">
    <citation type="submission" date="2021-06" db="EMBL/GenBank/DDBJ databases">
        <title>Caerostris extrusa draft genome.</title>
        <authorList>
            <person name="Kono N."/>
            <person name="Arakawa K."/>
        </authorList>
    </citation>
    <scope>NUCLEOTIDE SEQUENCE [LARGE SCALE GENOMIC DNA]</scope>
</reference>
<gene>
    <name evidence="1" type="ORF">CEXT_286551</name>
</gene>
<keyword evidence="2" id="KW-1185">Reference proteome</keyword>
<proteinExistence type="predicted"/>
<name>A0AAV4NCM1_CAEEX</name>
<evidence type="ECO:0000313" key="1">
    <source>
        <dbReference type="EMBL" id="GIX81416.1"/>
    </source>
</evidence>
<comment type="caution">
    <text evidence="1">The sequence shown here is derived from an EMBL/GenBank/DDBJ whole genome shotgun (WGS) entry which is preliminary data.</text>
</comment>
<evidence type="ECO:0000313" key="2">
    <source>
        <dbReference type="Proteomes" id="UP001054945"/>
    </source>
</evidence>
<sequence length="134" mass="14539">MSISVTAVVGEIKMKNPVTARCSYEVIFKCRQSTCILPLKSTADGTLFHTPSSLYVLSRTDRQLILEGLMVPDPVSPSCPYEEIFKCRQITCIPPLKPTAHGTLFHTPSSLYVLSTTDGQLISGKAYGSAPGKC</sequence>
<dbReference type="EMBL" id="BPLR01020676">
    <property type="protein sequence ID" value="GIX81416.1"/>
    <property type="molecule type" value="Genomic_DNA"/>
</dbReference>
<dbReference type="Proteomes" id="UP001054945">
    <property type="component" value="Unassembled WGS sequence"/>
</dbReference>
<accession>A0AAV4NCM1</accession>